<accession>A0A5S4GWF4</accession>
<keyword evidence="7" id="KW-1185">Reference proteome</keyword>
<protein>
    <submittedName>
        <fullName evidence="6">4-hydroxyphenylacetate 3-hydroxylase</fullName>
    </submittedName>
</protein>
<dbReference type="InterPro" id="IPR046373">
    <property type="entry name" value="Acyl-CoA_Oxase/DH_mid-dom_sf"/>
</dbReference>
<dbReference type="Pfam" id="PF03241">
    <property type="entry name" value="HpaB"/>
    <property type="match status" value="1"/>
</dbReference>
<organism evidence="6 7">
    <name type="scientific">Actinomadura geliboluensis</name>
    <dbReference type="NCBI Taxonomy" id="882440"/>
    <lineage>
        <taxon>Bacteria</taxon>
        <taxon>Bacillati</taxon>
        <taxon>Actinomycetota</taxon>
        <taxon>Actinomycetes</taxon>
        <taxon>Streptosporangiales</taxon>
        <taxon>Thermomonosporaceae</taxon>
        <taxon>Actinomadura</taxon>
    </lineage>
</organism>
<proteinExistence type="predicted"/>
<dbReference type="InterPro" id="IPR004925">
    <property type="entry name" value="HpaB/PvcC/4-BUDH"/>
</dbReference>
<dbReference type="EMBL" id="VCKZ01000134">
    <property type="protein sequence ID" value="TMR37109.1"/>
    <property type="molecule type" value="Genomic_DNA"/>
</dbReference>
<keyword evidence="2" id="KW-0274">FAD</keyword>
<evidence type="ECO:0000256" key="1">
    <source>
        <dbReference type="ARBA" id="ARBA00022630"/>
    </source>
</evidence>
<keyword evidence="1" id="KW-0285">Flavoprotein</keyword>
<dbReference type="RefSeq" id="WP_138637859.1">
    <property type="nucleotide sequence ID" value="NZ_JASWDG010000010.1"/>
</dbReference>
<evidence type="ECO:0000259" key="5">
    <source>
        <dbReference type="Pfam" id="PF11794"/>
    </source>
</evidence>
<dbReference type="Pfam" id="PF11794">
    <property type="entry name" value="HpaB_N"/>
    <property type="match status" value="1"/>
</dbReference>
<evidence type="ECO:0000256" key="3">
    <source>
        <dbReference type="ARBA" id="ARBA00023002"/>
    </source>
</evidence>
<name>A0A5S4GWF4_9ACTN</name>
<dbReference type="PANTHER" id="PTHR36117">
    <property type="entry name" value="4-HYDROXYPHENYLACETATE 3-MONOOXYGENASE-RELATED"/>
    <property type="match status" value="1"/>
</dbReference>
<dbReference type="SUPFAM" id="SSF56645">
    <property type="entry name" value="Acyl-CoA dehydrogenase NM domain-like"/>
    <property type="match status" value="1"/>
</dbReference>
<evidence type="ECO:0000313" key="6">
    <source>
        <dbReference type="EMBL" id="TMR37109.1"/>
    </source>
</evidence>
<feature type="domain" description="HpaB/PvcC/4-BUDH C-terminal" evidence="4">
    <location>
        <begin position="271"/>
        <end position="454"/>
    </location>
</feature>
<evidence type="ECO:0000259" key="4">
    <source>
        <dbReference type="Pfam" id="PF03241"/>
    </source>
</evidence>
<reference evidence="6 7" key="1">
    <citation type="submission" date="2019-05" db="EMBL/GenBank/DDBJ databases">
        <title>Draft genome sequence of Actinomadura geliboluensis A8036.</title>
        <authorList>
            <person name="Saricaoglu S."/>
            <person name="Isik K."/>
        </authorList>
    </citation>
    <scope>NUCLEOTIDE SEQUENCE [LARGE SCALE GENOMIC DNA]</scope>
    <source>
        <strain evidence="6 7">A8036</strain>
    </source>
</reference>
<dbReference type="Proteomes" id="UP000305238">
    <property type="component" value="Unassembled WGS sequence"/>
</dbReference>
<dbReference type="Gene3D" id="1.10.3140.10">
    <property type="entry name" value="4-hydroxybutyryl-coa dehydratase, domain 1"/>
    <property type="match status" value="1"/>
</dbReference>
<dbReference type="AlphaFoldDB" id="A0A5S4GWF4"/>
<sequence length="466" mass="50123">MLTGDQYKASLDDGRSTYFEGEKVTDLPGHPILGTVVRNIADGYDWLALKAVDGVSPLSGIPATVDQLREKVGLVHSAGMMAHVNYTSLMTLTTAAGRLARSSPQYVERIRAYVDDAQARDIRVTQCITDAKGDRSLPPARQDDPDAYVRVVDRSPDGVVIRGAKLHITAASFGHELMTIPTKAMKPGEEDYAFAAVIPVNAPGVKIINTTYAPRHADARSFPMSGGEHFPEGFVIFDDVFVPRERVFLDGEVASAAVFAHSLGLWERLGGLTSMADGADVLVGFAQLIAEANGLQRVGHVREKIAEMIIHATVVRACLEAALTHAEAGEFGAVFPNELYTNAGKYTGATEYTAMVRHLHDIAGAAVVTAPSIADLQNPEVGPLARKYMSTRSDVDGEYRTRLFHAIRDLTADSYGGWRQVTNVQAGGGLYAQRIVTRKHYDVEAAKRAALRAAGLAADPAPSRGV</sequence>
<dbReference type="OrthoDB" id="9785230at2"/>
<dbReference type="InterPro" id="IPR036250">
    <property type="entry name" value="AcylCo_DH-like_C"/>
</dbReference>
<dbReference type="GO" id="GO:0016627">
    <property type="term" value="F:oxidoreductase activity, acting on the CH-CH group of donors"/>
    <property type="evidence" value="ECO:0007669"/>
    <property type="project" value="InterPro"/>
</dbReference>
<dbReference type="Gene3D" id="2.40.110.10">
    <property type="entry name" value="Butyryl-CoA Dehydrogenase, subunit A, domain 2"/>
    <property type="match status" value="1"/>
</dbReference>
<comment type="caution">
    <text evidence="6">The sequence shown here is derived from an EMBL/GenBank/DDBJ whole genome shotgun (WGS) entry which is preliminary data.</text>
</comment>
<evidence type="ECO:0000313" key="7">
    <source>
        <dbReference type="Proteomes" id="UP000305238"/>
    </source>
</evidence>
<gene>
    <name evidence="6" type="ORF">ETD96_19270</name>
</gene>
<keyword evidence="3" id="KW-0560">Oxidoreductase</keyword>
<dbReference type="InterPro" id="IPR009100">
    <property type="entry name" value="AcylCoA_DH/oxidase_NM_dom_sf"/>
</dbReference>
<feature type="domain" description="HpaB/PvcC/4-BUDH N-terminal" evidence="5">
    <location>
        <begin position="3"/>
        <end position="249"/>
    </location>
</feature>
<evidence type="ECO:0000256" key="2">
    <source>
        <dbReference type="ARBA" id="ARBA00022827"/>
    </source>
</evidence>
<dbReference type="SUPFAM" id="SSF47203">
    <property type="entry name" value="Acyl-CoA dehydrogenase C-terminal domain-like"/>
    <property type="match status" value="1"/>
</dbReference>
<dbReference type="Gene3D" id="1.20.140.10">
    <property type="entry name" value="Butyryl-CoA Dehydrogenase, subunit A, domain 3"/>
    <property type="match status" value="1"/>
</dbReference>
<dbReference type="PANTHER" id="PTHR36117:SF3">
    <property type="entry name" value="4-HYDROXYPHENYLACETATE 3-MONOOXYGENASE-RELATED"/>
    <property type="match status" value="1"/>
</dbReference>
<dbReference type="InterPro" id="IPR024719">
    <property type="entry name" value="HpaB/PvcC/4-BUDH_C"/>
</dbReference>
<dbReference type="InterPro" id="IPR024674">
    <property type="entry name" value="HpaB/PvcC/4-BUDH_N"/>
</dbReference>